<dbReference type="PROSITE" id="PS00623">
    <property type="entry name" value="GMC_OXRED_1"/>
    <property type="match status" value="1"/>
</dbReference>
<keyword evidence="3 6" id="KW-0285">Flavoprotein</keyword>
<evidence type="ECO:0000256" key="2">
    <source>
        <dbReference type="ARBA" id="ARBA00010790"/>
    </source>
</evidence>
<dbReference type="Pfam" id="PF05199">
    <property type="entry name" value="GMC_oxred_C"/>
    <property type="match status" value="1"/>
</dbReference>
<protein>
    <recommendedName>
        <fullName evidence="8 9">Glucose-methanol-choline oxidoreductase N-terminal domain-containing protein</fullName>
    </recommendedName>
</protein>
<proteinExistence type="inferred from homology"/>
<feature type="binding site" evidence="5">
    <location>
        <position position="259"/>
    </location>
    <ligand>
        <name>FAD</name>
        <dbReference type="ChEBI" id="CHEBI:57692"/>
    </ligand>
</feature>
<name>A0A6I6L8A4_9SPHN</name>
<feature type="domain" description="Glucose-methanol-choline oxidoreductase N-terminal" evidence="9">
    <location>
        <begin position="294"/>
        <end position="308"/>
    </location>
</feature>
<accession>A0A6I6L8A4</accession>
<evidence type="ECO:0000256" key="3">
    <source>
        <dbReference type="ARBA" id="ARBA00022630"/>
    </source>
</evidence>
<evidence type="ECO:0000256" key="1">
    <source>
        <dbReference type="ARBA" id="ARBA00001974"/>
    </source>
</evidence>
<dbReference type="GO" id="GO:0050660">
    <property type="term" value="F:flavin adenine dinucleotide binding"/>
    <property type="evidence" value="ECO:0007669"/>
    <property type="project" value="InterPro"/>
</dbReference>
<dbReference type="Proteomes" id="UP000428803">
    <property type="component" value="Chromosome"/>
</dbReference>
<dbReference type="EMBL" id="CP035733">
    <property type="protein sequence ID" value="QGY80728.1"/>
    <property type="molecule type" value="Genomic_DNA"/>
</dbReference>
<evidence type="ECO:0000313" key="10">
    <source>
        <dbReference type="EMBL" id="QGY80728.1"/>
    </source>
</evidence>
<dbReference type="PIRSF" id="PIRSF000137">
    <property type="entry name" value="Alcohol_oxidase"/>
    <property type="match status" value="1"/>
</dbReference>
<dbReference type="Pfam" id="PF00732">
    <property type="entry name" value="GMC_oxred_N"/>
    <property type="match status" value="1"/>
</dbReference>
<dbReference type="Gene3D" id="3.30.410.40">
    <property type="match status" value="1"/>
</dbReference>
<feature type="region of interest" description="Disordered" evidence="7">
    <location>
        <begin position="1"/>
        <end position="30"/>
    </location>
</feature>
<evidence type="ECO:0000256" key="5">
    <source>
        <dbReference type="PIRSR" id="PIRSR000137-2"/>
    </source>
</evidence>
<dbReference type="PANTHER" id="PTHR11552:SF147">
    <property type="entry name" value="CHOLINE DEHYDROGENASE, MITOCHONDRIAL"/>
    <property type="match status" value="1"/>
</dbReference>
<sequence>MAGTGSTGNFQQTRVQPGRSSMTEPTGEPTVAEMMNTVEPLPSGAEYDYIIVGAGSAGCVIASRLSEDPKVSVLLVESGGSERNWKFRIPGGQSFVKDWERYAWLYQAESDPSRFDRTEIWRRGRILGGSSSINGVIYAIGLPRDFDLWAEMGALGWSWRDVEPFFRRAERCPGLQGRGQSGPVHVEILRSPHRSTGDLIASASAVGIQSVRDINLAQGEAIGIAQTNQLRGLRQDSATAYLRPAWRRPNLRVLTHTQVEKVTFDQGHASGVQLSVHNKRFEVKARREIVLSAGAFGSPHLLMLSGIGPAQQLQTHGITVVADSPSVGGNLHDHPELYIEYEVRDRTYSSAMQWHQLVLSGLQFALARRGQATSCASHILAYARSSLQEPAPDLLLFSGPWGYLEDNFTFNSRVNTYSLSPSLCHPRSRGRIALRSPDSRVAPLIESNLLGDRDDVIRLMRGVRLVDRIARTKPFSDRVIKRVSPDFDLSDDAALEAYIRENAGICYHACGTCRMGDDPSAVVDSQLRVRGVDRLTVADASVIPLVTSGNLHAPTVMIGERAAELLRVPGRITPIR</sequence>
<evidence type="ECO:0000256" key="6">
    <source>
        <dbReference type="RuleBase" id="RU003968"/>
    </source>
</evidence>
<dbReference type="InterPro" id="IPR012132">
    <property type="entry name" value="GMC_OxRdtase"/>
</dbReference>
<keyword evidence="11" id="KW-1185">Reference proteome</keyword>
<evidence type="ECO:0000256" key="4">
    <source>
        <dbReference type="ARBA" id="ARBA00022827"/>
    </source>
</evidence>
<evidence type="ECO:0000256" key="7">
    <source>
        <dbReference type="SAM" id="MobiDB-lite"/>
    </source>
</evidence>
<evidence type="ECO:0000259" key="8">
    <source>
        <dbReference type="PROSITE" id="PS00623"/>
    </source>
</evidence>
<dbReference type="InterPro" id="IPR000172">
    <property type="entry name" value="GMC_OxRdtase_N"/>
</dbReference>
<evidence type="ECO:0000259" key="9">
    <source>
        <dbReference type="PROSITE" id="PS00624"/>
    </source>
</evidence>
<comment type="cofactor">
    <cofactor evidence="1 5">
        <name>FAD</name>
        <dbReference type="ChEBI" id="CHEBI:57692"/>
    </cofactor>
</comment>
<dbReference type="KEGG" id="slaa:EUU25_08915"/>
<dbReference type="GO" id="GO:0016614">
    <property type="term" value="F:oxidoreductase activity, acting on CH-OH group of donors"/>
    <property type="evidence" value="ECO:0007669"/>
    <property type="project" value="InterPro"/>
</dbReference>
<dbReference type="InterPro" id="IPR007867">
    <property type="entry name" value="GMC_OxRtase_C"/>
</dbReference>
<reference evidence="11" key="1">
    <citation type="submission" date="2019-01" db="EMBL/GenBank/DDBJ databases">
        <title>Sphingorhabdus lacus sp.nov., isolated from an oligotrophic freshwater lake.</title>
        <authorList>
            <person name="Park M."/>
        </authorList>
    </citation>
    <scope>NUCLEOTIDE SEQUENCE [LARGE SCALE GENOMIC DNA]</scope>
    <source>
        <strain evidence="11">IMCC1753</strain>
    </source>
</reference>
<dbReference type="Gene3D" id="3.50.50.60">
    <property type="entry name" value="FAD/NAD(P)-binding domain"/>
    <property type="match status" value="1"/>
</dbReference>
<dbReference type="PROSITE" id="PS00624">
    <property type="entry name" value="GMC_OXRED_2"/>
    <property type="match status" value="1"/>
</dbReference>
<dbReference type="AlphaFoldDB" id="A0A6I6L8A4"/>
<dbReference type="PANTHER" id="PTHR11552">
    <property type="entry name" value="GLUCOSE-METHANOL-CHOLINE GMC OXIDOREDUCTASE"/>
    <property type="match status" value="1"/>
</dbReference>
<dbReference type="SUPFAM" id="SSF54373">
    <property type="entry name" value="FAD-linked reductases, C-terminal domain"/>
    <property type="match status" value="1"/>
</dbReference>
<gene>
    <name evidence="10" type="ORF">EUU25_08915</name>
</gene>
<evidence type="ECO:0000313" key="11">
    <source>
        <dbReference type="Proteomes" id="UP000428803"/>
    </source>
</evidence>
<dbReference type="SUPFAM" id="SSF51905">
    <property type="entry name" value="FAD/NAD(P)-binding domain"/>
    <property type="match status" value="1"/>
</dbReference>
<organism evidence="10 11">
    <name type="scientific">Sphingorhabdus lacus</name>
    <dbReference type="NCBI Taxonomy" id="392610"/>
    <lineage>
        <taxon>Bacteria</taxon>
        <taxon>Pseudomonadati</taxon>
        <taxon>Pseudomonadota</taxon>
        <taxon>Alphaproteobacteria</taxon>
        <taxon>Sphingomonadales</taxon>
        <taxon>Sphingomonadaceae</taxon>
        <taxon>Sphingorhabdus</taxon>
    </lineage>
</organism>
<dbReference type="InterPro" id="IPR036188">
    <property type="entry name" value="FAD/NAD-bd_sf"/>
</dbReference>
<feature type="domain" description="Glucose-methanol-choline oxidoreductase N-terminal" evidence="8">
    <location>
        <begin position="124"/>
        <end position="147"/>
    </location>
</feature>
<comment type="similarity">
    <text evidence="2 6">Belongs to the GMC oxidoreductase family.</text>
</comment>
<feature type="compositionally biased region" description="Polar residues" evidence="7">
    <location>
        <begin position="7"/>
        <end position="24"/>
    </location>
</feature>
<keyword evidence="4 5" id="KW-0274">FAD</keyword>